<dbReference type="HOGENOM" id="CLU_762301_0_0_7"/>
<dbReference type="AlphaFoldDB" id="H8MKX3"/>
<accession>H8MKX3</accession>
<evidence type="ECO:0000313" key="1">
    <source>
        <dbReference type="EMBL" id="AFE06038.1"/>
    </source>
</evidence>
<evidence type="ECO:0000313" key="2">
    <source>
        <dbReference type="Proteomes" id="UP000007587"/>
    </source>
</evidence>
<keyword evidence="2" id="KW-1185">Reference proteome</keyword>
<protein>
    <submittedName>
        <fullName evidence="1">Uncharacterized protein</fullName>
    </submittedName>
</protein>
<gene>
    <name evidence="1" type="ordered locus">COCOR_04803</name>
</gene>
<organism evidence="1 2">
    <name type="scientific">Corallococcus coralloides (strain ATCC 25202 / DSM 2259 / NBRC 100086 / M2)</name>
    <name type="common">Myxococcus coralloides</name>
    <dbReference type="NCBI Taxonomy" id="1144275"/>
    <lineage>
        <taxon>Bacteria</taxon>
        <taxon>Pseudomonadati</taxon>
        <taxon>Myxococcota</taxon>
        <taxon>Myxococcia</taxon>
        <taxon>Myxococcales</taxon>
        <taxon>Cystobacterineae</taxon>
        <taxon>Myxococcaceae</taxon>
        <taxon>Corallococcus</taxon>
    </lineage>
</organism>
<dbReference type="OrthoDB" id="5520330at2"/>
<dbReference type="Proteomes" id="UP000007587">
    <property type="component" value="Chromosome"/>
</dbReference>
<reference evidence="2" key="2">
    <citation type="submission" date="2012-03" db="EMBL/GenBank/DDBJ databases">
        <title>Genome sequence of the fruiting myxobacterium Corallococcus coralloides DSM 2259.</title>
        <authorList>
            <person name="Huntley S."/>
            <person name="Zhang Y."/>
            <person name="Treuner-Lange A."/>
            <person name="Sensen C.W."/>
            <person name="Sogaard-Andersen L."/>
        </authorList>
    </citation>
    <scope>NUCLEOTIDE SEQUENCE [LARGE SCALE GENOMIC DNA]</scope>
    <source>
        <strain evidence="2">ATCC 25202 / DSM 2259 / NBRC 100086 / M2</strain>
    </source>
</reference>
<dbReference type="KEGG" id="ccx:COCOR_04803"/>
<reference evidence="1 2" key="1">
    <citation type="journal article" date="2012" name="J. Bacteriol.">
        <title>Complete Genome Sequence of the Fruiting Myxobacterium Corallococcus coralloides DSM 2259.</title>
        <authorList>
            <person name="Huntley S."/>
            <person name="Zhang Y."/>
            <person name="Treuner-Lange A."/>
            <person name="Kneip S."/>
            <person name="Sensen C.W."/>
            <person name="Sogaard-Andersen L."/>
        </authorList>
    </citation>
    <scope>NUCLEOTIDE SEQUENCE [LARGE SCALE GENOMIC DNA]</scope>
    <source>
        <strain evidence="2">ATCC 25202 / DSM 2259 / NBRC 100086 / M2</strain>
    </source>
</reference>
<dbReference type="RefSeq" id="WP_014397606.1">
    <property type="nucleotide sequence ID" value="NC_017030.1"/>
</dbReference>
<sequence length="363" mass="41209">MSTLKEAVLSYIDEQLNSILAAPGMWGSGESVEFQFIQLLEFRSVILRPELEKTNPRSVLDDYQKFLGEAFPGSHPAPLFRLVAKHRREQDFTSLLERFSVRQKQVLSRHIENQQHDIIIKLNLSKSYHTPRASTLSSYYEIFHRVLRAVSRRRGTRGLASHDIEEAIDFTLPDVIIQQANGAPASITMPLDQLESAEREDVSRGISNLVAVSEWAADPDGSVESLVNSIPHEEYPERIAAQALRLIPGEDLAVQTVELSGTLIRRPKPVVLMPFYGERMVEVVRTRRKGRKFNEFGTIRAVDIDQLSMRIKTKNRTYKCWLKDRTLLERAKRALGRSAQIVGTIYNTPGSPVVVDVKDIDIH</sequence>
<dbReference type="EMBL" id="CP003389">
    <property type="protein sequence ID" value="AFE06038.1"/>
    <property type="molecule type" value="Genomic_DNA"/>
</dbReference>
<name>H8MKX3_CORCM</name>
<proteinExistence type="predicted"/>
<dbReference type="InParanoid" id="H8MKX3"/>